<evidence type="ECO:0000313" key="3">
    <source>
        <dbReference type="Proteomes" id="UP001302486"/>
    </source>
</evidence>
<dbReference type="EMBL" id="CP136521">
    <property type="protein sequence ID" value="WOD43198.1"/>
    <property type="molecule type" value="Genomic_DNA"/>
</dbReference>
<protein>
    <submittedName>
        <fullName evidence="2">Uncharacterized protein</fullName>
    </submittedName>
</protein>
<sequence>MNHLQLTSLLESITGHLKPTTDSQEKELQKAQKRIANSLLQNEDVGSEQLFANSNFYSKENINSDRLKIIQKVAKDTVKTSKDDGFRTFIRTIPARTSQVSGSIPDWANGAQTFETMGPFINSEGRYAWVDVYKTIKLTTLYMGGVPVLLFKPKIQRNRRNRIRPIRPINEYAIAAGTVWIKAKLLALNAPETLFVGLKVKSGSIKLSKAPAFVNKKITLKPNTNIEISLLMKGDASITSSETSQYGIDSRDCEFKLPEVFKFHWNGTTKKIKSLSIGESFSKMYGQSLKFTYNSVPNPAISYNSILNVLAFPLQQNKSEFQVSTNSGNFINISGNAPIIQSYWFLPTAQIDVNHPLNAKGNGGIILHCDKGLRASWPNLDNDDVRLVQPLIIGAPGSLSISDYAADGSGTSQHYDLWQDGKNPYSSSTDLKFLKNTPILLYISGTESQEYITTQCDSDFNVDRPIKVNGEPFEVRTKSSAFMLAASDERRLIYLYDGNVIADNLSKTKKKKLPKPVAIALENALFTVSQVNTCLLFGEVDTDCLKLTKGNLFLAFGLYSYLPTLPDPYVGKLKSWERLFRSQGTFNNSRKYSLNMLICAVKHRPVEERIDEVSTGFYFGSFATPSVTDLSDTPTVSHTADKIASSDTIKVADTHAIGAKNISRILRNRKARLKPLLHKKQPADRIALTKERLKSLKDNATKTLHATGQIMSAVKVNKSYIEELAKTNNNLLENLEIQPDLDFNVQTDQPTLATNYDEKTLFKEIRKHNLENVWDGVVGSRLSAEPFALLDISSNANQLGVSVSGDMIIVKTGRVTAGTEENSLVVQNSWPFIVEGMQVKVKGKMARSFMLPQIAWEPVINLTPPDKSDPPASIKLPMDPEAGPLFYEDDGGPTRIWNNNQELVGLAPIPVVDSIVDDFQDNPKNYTVSAFTLPFGLKAISYISKNFIEPVKPNITNLRPEFRKNADGTNKYRGGIQLSLTAGDFGKPVPTPEEEDSPMFPGYTIQLNNLLDPLGAKSGASNLGHRVTEIFNNEFLVGVLSKSNKLKDSRGVPVSRMDVTGYGANIFSDWVSPTAAMAQTSQAKFDVMMGRTAHEVIQVKSILYPWGIRVVRTITVFRTSTGRIYRTDSGWKAESDGLFDFSYRYLKMGKDPMDPNLTDADFKTVNAPFEFHPGTIKGLFNIRNIKDAPAVKEFTSTNTFINGETYVDGIKGVEITHSGATKSEPVKCGGVYFDADVEIENPIQGHVNKKVVSKKILGYVQVAPAGKPLTSEQLKSLLNLQQGSIGGDLDCVINVNKSDQQMRIDRFDVNNANDKNGEPVFVVAARGTVVLPKAGSWSVVQHKAGTGEVTPIPSGTTVPLIRTGKWIKNKVINPTVVNSQLLRIAHPTEILKKASNQTINFGFLQSTATQKALFLTPSFGKNIKKLLSKTPPVFADAYRLLEGSTIFPNIGNAIDNFGKAMPMLNGKDSSGNDVKAFVTNALKDGETKVLELMEIEVEKAGDAIVDQGMKMLQKGANGILDKALKFDIPQFEVPLVDTDALKIYIEYNTKNKPSAPNSNHVDGKLNFDVDSFANEAAETWKSRVNNLAMVVDLGDMKRLMTIKGNFDANKGKETGYEGGDNSGTNGLPVPEIEFSDELQPVIDILEVLAQLSQGNYGEAMKKGLKIAMGNNGEIWEYKFEATKEIPLVRFPPTDELYNSAQTPLKLEASLALGVYFNAALKVTTDPAQLLPTAGAFLQFKGGLSVMCVSVGVGSVYAVGSVGVKIAADTKVGPNLELAFAFGVSIVVSLPVVGNASVTYMMGITMYADIDKVIITALMTFKGNANLLGGIVTVTIMIEAKGIIERIGNETNASAQVTFALDISIFLIIDISFSKTWGEDRQVA</sequence>
<accession>A0AA97HQX5</accession>
<keyword evidence="1" id="KW-0472">Membrane</keyword>
<keyword evidence="1" id="KW-1133">Transmembrane helix</keyword>
<dbReference type="Proteomes" id="UP001302486">
    <property type="component" value="Chromosome"/>
</dbReference>
<feature type="transmembrane region" description="Helical" evidence="1">
    <location>
        <begin position="1812"/>
        <end position="1837"/>
    </location>
</feature>
<keyword evidence="1" id="KW-0812">Transmembrane</keyword>
<dbReference type="KEGG" id="hws:RNZ46_14500"/>
<reference evidence="3" key="1">
    <citation type="submission" date="2024-06" db="EMBL/GenBank/DDBJ databases">
        <title>Hwangdonia haimaensis gen. nov., sp. nov., a member of the family Flavobacteriaceae isolated from the haima cold seep.</title>
        <authorList>
            <person name="Li J."/>
        </authorList>
    </citation>
    <scope>NUCLEOTIDE SEQUENCE [LARGE SCALE GENOMIC DNA]</scope>
    <source>
        <strain evidence="3">SCSIO 19198</strain>
    </source>
</reference>
<keyword evidence="3" id="KW-1185">Reference proteome</keyword>
<proteinExistence type="predicted"/>
<gene>
    <name evidence="2" type="ORF">RNZ46_14500</name>
</gene>
<feature type="transmembrane region" description="Helical" evidence="1">
    <location>
        <begin position="1775"/>
        <end position="1792"/>
    </location>
</feature>
<organism evidence="2 3">
    <name type="scientific">Hwangdonia lutea</name>
    <dbReference type="NCBI Taxonomy" id="3075823"/>
    <lineage>
        <taxon>Bacteria</taxon>
        <taxon>Pseudomonadati</taxon>
        <taxon>Bacteroidota</taxon>
        <taxon>Flavobacteriia</taxon>
        <taxon>Flavobacteriales</taxon>
        <taxon>Flavobacteriaceae</taxon>
        <taxon>Hwangdonia</taxon>
    </lineage>
</organism>
<evidence type="ECO:0000256" key="1">
    <source>
        <dbReference type="SAM" id="Phobius"/>
    </source>
</evidence>
<dbReference type="RefSeq" id="WP_316982886.1">
    <property type="nucleotide sequence ID" value="NZ_CP136521.1"/>
</dbReference>
<feature type="transmembrane region" description="Helical" evidence="1">
    <location>
        <begin position="1741"/>
        <end position="1763"/>
    </location>
</feature>
<evidence type="ECO:0000313" key="2">
    <source>
        <dbReference type="EMBL" id="WOD43198.1"/>
    </source>
</evidence>
<name>A0AA97HQX5_9FLAO</name>